<dbReference type="RefSeq" id="WP_092906373.1">
    <property type="nucleotide sequence ID" value="NZ_FOUZ01000002.1"/>
</dbReference>
<reference evidence="2" key="1">
    <citation type="submission" date="2016-10" db="EMBL/GenBank/DDBJ databases">
        <authorList>
            <person name="Varghese N."/>
            <person name="Submissions S."/>
        </authorList>
    </citation>
    <scope>NUCLEOTIDE SEQUENCE [LARGE SCALE GENOMIC DNA]</scope>
    <source>
        <strain evidence="2">XJ109</strain>
    </source>
</reference>
<dbReference type="Pfam" id="PF13585">
    <property type="entry name" value="CHU_C"/>
    <property type="match status" value="1"/>
</dbReference>
<dbReference type="Proteomes" id="UP000199149">
    <property type="component" value="Unassembled WGS sequence"/>
</dbReference>
<gene>
    <name evidence="1" type="ORF">SAMN05421738_102276</name>
</gene>
<dbReference type="AlphaFoldDB" id="A0A1I4TNF8"/>
<dbReference type="InterPro" id="IPR049804">
    <property type="entry name" value="Choice_anch_L"/>
</dbReference>
<organism evidence="1 2">
    <name type="scientific">Algoriella xinjiangensis</name>
    <dbReference type="NCBI Taxonomy" id="684065"/>
    <lineage>
        <taxon>Bacteria</taxon>
        <taxon>Pseudomonadati</taxon>
        <taxon>Bacteroidota</taxon>
        <taxon>Flavobacteriia</taxon>
        <taxon>Flavobacteriales</taxon>
        <taxon>Weeksellaceae</taxon>
        <taxon>Algoriella</taxon>
    </lineage>
</organism>
<dbReference type="NCBIfam" id="TIGR04131">
    <property type="entry name" value="Bac_Flav_CTERM"/>
    <property type="match status" value="1"/>
</dbReference>
<dbReference type="EMBL" id="FOUZ01000002">
    <property type="protein sequence ID" value="SFM78090.1"/>
    <property type="molecule type" value="Genomic_DNA"/>
</dbReference>
<evidence type="ECO:0000313" key="2">
    <source>
        <dbReference type="Proteomes" id="UP000199149"/>
    </source>
</evidence>
<protein>
    <submittedName>
        <fullName evidence="1">Gliding motility-associated C-terminal domain-containing protein</fullName>
    </submittedName>
</protein>
<dbReference type="STRING" id="684065.SAMN05421738_102276"/>
<dbReference type="OrthoDB" id="9765926at2"/>
<keyword evidence="2" id="KW-1185">Reference proteome</keyword>
<sequence length="771" mass="85518">MKQNFTLKFFILFCFTYFPTQFLSAQYIKVESSYTAEQLIKDIFVGSNCIEVIDGSIKIQGWSFDDGDKSYGYFDKGTSSFPLENGILLSSGKLKDAPGPNNGISSRTDNNWKGDQDLENALNISNTTNATILEFDFISPESNKISFDYLFASEQYLRTTDAGNCGYTDGFAFLIKKTGSADAYKNLAVLPNTSTPVSVNTVYGNGGKCTPINPQYFGQFNPTNSPIGFNGQTKVLTATTAIIPGEKYHLKIVIADQGNGLYDSGVFLKAGSFVGTKSLGNDLLVGDGTALCKGSTHIIDATTTNAQSYKWYKDSFEILGETSSQLTVNDEGFYEVEITQISGCKLKGSLTIEIQIDPIITQTNFTICDDDLDGKIEKPLSDFTEYIIEDYNYSTFNIKYFETEQDAIDNLTGGIDKVSFLTTEVSKSVYIRIQPGNCTAIIHKITFINNGLSQFNNLDPIKICDNELDGKEEINLTNYIDILIDNSFGLTTFYTNENDAKLNLNAIINPQQIITADKIFYVRFRQSGLCDNIAPISFEFKQSKRSTILKDITICKNATTDLDAGAGFDSYLWDFNGATTSSIQNVPVGTYHVKLEHNGCFYTQEVKVIAAEDPIIQSINIQGSTVTVIVSGSTPPYLYALDNGQFQTSPIFTNVTLGNHIIHVKSSLDCAPVSKEFSVIKLLNFISPNGDGKNDVLDYSQLKNKLNPKFTIFDRFGKLIFEGSEANNFTWNGKQNGFVVETTSYWYVIEWTEAGSDQIQRFTNWLLVKSK</sequence>
<proteinExistence type="predicted"/>
<name>A0A1I4TNF8_9FLAO</name>
<accession>A0A1I4TNF8</accession>
<dbReference type="InterPro" id="IPR026341">
    <property type="entry name" value="T9SS_type_B"/>
</dbReference>
<evidence type="ECO:0000313" key="1">
    <source>
        <dbReference type="EMBL" id="SFM78090.1"/>
    </source>
</evidence>
<dbReference type="NCBIfam" id="NF038133">
    <property type="entry name" value="choice_anch_L"/>
    <property type="match status" value="1"/>
</dbReference>